<evidence type="ECO:0000256" key="2">
    <source>
        <dbReference type="ARBA" id="ARBA00022448"/>
    </source>
</evidence>
<evidence type="ECO:0000256" key="6">
    <source>
        <dbReference type="ARBA" id="ARBA00023136"/>
    </source>
</evidence>
<name>A0A084H1S9_METID</name>
<dbReference type="PROSITE" id="PS50850">
    <property type="entry name" value="MFS"/>
    <property type="match status" value="1"/>
</dbReference>
<dbReference type="InterPro" id="IPR020846">
    <property type="entry name" value="MFS_dom"/>
</dbReference>
<keyword evidence="6 7" id="KW-0472">Membrane</keyword>
<dbReference type="AlphaFoldDB" id="A0A084H1S9"/>
<feature type="transmembrane region" description="Helical" evidence="7">
    <location>
        <begin position="137"/>
        <end position="158"/>
    </location>
</feature>
<feature type="transmembrane region" description="Helical" evidence="7">
    <location>
        <begin position="357"/>
        <end position="375"/>
    </location>
</feature>
<evidence type="ECO:0000256" key="5">
    <source>
        <dbReference type="ARBA" id="ARBA00022989"/>
    </source>
</evidence>
<dbReference type="InterPro" id="IPR011701">
    <property type="entry name" value="MFS"/>
</dbReference>
<protein>
    <recommendedName>
        <fullName evidence="8">Major facilitator superfamily (MFS) profile domain-containing protein</fullName>
    </recommendedName>
</protein>
<dbReference type="Proteomes" id="UP000028549">
    <property type="component" value="Unassembled WGS sequence"/>
</dbReference>
<dbReference type="OrthoDB" id="9775268at2"/>
<keyword evidence="5 7" id="KW-1133">Transmembrane helix</keyword>
<sequence length="411" mass="44514">MRGFNRDFKILIFGQIISIFGSSVLRFALSLYVLDLTNSATVFGTIMGLSIVPAIVISPIGGAIADRFDKKKIMVILDLCSSILIILFAILLFSGNGTVISIGILLMALTLVSSMYQPAVQASIPVLVPKELLLKSNGIVSGVVSIANFVGPIAGSVLYSFTSINVIVVVSAIFFFTAAVIEIFMKIPFEKRAPEPFAQMVTSDIKQGISYIIHENRFILKSIGIAFTVSLFIAPMFFVGLPYMIKVLFNMPDTYFGFAQSGISLSIVFSAMTIGLLKSKIRGDNLYLWIAACAAVYFGMAFGTSQFIESAFAKYLIVSVSSMLVMFALTVVNIYLNTIIQEKTPGNMLGKVMSIQAAAATTAVPIGQILFGFLVDVFSSQIYILIAIIGVISLLISLMVKQVYKVKSVQN</sequence>
<feature type="transmembrane region" description="Helical" evidence="7">
    <location>
        <begin position="164"/>
        <end position="185"/>
    </location>
</feature>
<evidence type="ECO:0000313" key="10">
    <source>
        <dbReference type="Proteomes" id="UP000028549"/>
    </source>
</evidence>
<evidence type="ECO:0000313" key="9">
    <source>
        <dbReference type="EMBL" id="KEZ53541.1"/>
    </source>
</evidence>
<keyword evidence="2" id="KW-0813">Transport</keyword>
<feature type="transmembrane region" description="Helical" evidence="7">
    <location>
        <begin position="315"/>
        <end position="336"/>
    </location>
</feature>
<dbReference type="PANTHER" id="PTHR43266:SF9">
    <property type="entry name" value="PERMEASE, MAJOR FACILITATOR SUPERFAMILY-RELATED"/>
    <property type="match status" value="1"/>
</dbReference>
<feature type="transmembrane region" description="Helical" evidence="7">
    <location>
        <begin position="73"/>
        <end position="93"/>
    </location>
</feature>
<dbReference type="SUPFAM" id="SSF103473">
    <property type="entry name" value="MFS general substrate transporter"/>
    <property type="match status" value="1"/>
</dbReference>
<dbReference type="Gene3D" id="1.20.1250.20">
    <property type="entry name" value="MFS general substrate transporter like domains"/>
    <property type="match status" value="1"/>
</dbReference>
<proteinExistence type="predicted"/>
<feature type="transmembrane region" description="Helical" evidence="7">
    <location>
        <begin position="40"/>
        <end position="61"/>
    </location>
</feature>
<feature type="domain" description="Major facilitator superfamily (MFS) profile" evidence="8">
    <location>
        <begin position="7"/>
        <end position="405"/>
    </location>
</feature>
<keyword evidence="3" id="KW-1003">Cell membrane</keyword>
<feature type="transmembrane region" description="Helical" evidence="7">
    <location>
        <begin position="257"/>
        <end position="277"/>
    </location>
</feature>
<comment type="subcellular location">
    <subcellularLocation>
        <location evidence="1">Cell membrane</location>
        <topology evidence="1">Multi-pass membrane protein</topology>
    </subcellularLocation>
</comment>
<evidence type="ECO:0000256" key="7">
    <source>
        <dbReference type="SAM" id="Phobius"/>
    </source>
</evidence>
<evidence type="ECO:0000256" key="4">
    <source>
        <dbReference type="ARBA" id="ARBA00022692"/>
    </source>
</evidence>
<evidence type="ECO:0000256" key="3">
    <source>
        <dbReference type="ARBA" id="ARBA00022475"/>
    </source>
</evidence>
<reference evidence="9 10" key="1">
    <citation type="journal article" date="2005" name="Int. J. Syst. Evol. Microbiol.">
        <title>Bacillus cibi sp. nov., isolated from jeotgal, a traditional Korean fermented seafood.</title>
        <authorList>
            <person name="Yoon J.H."/>
            <person name="Lee C.H."/>
            <person name="Oh T.K."/>
        </authorList>
    </citation>
    <scope>NUCLEOTIDE SEQUENCE [LARGE SCALE GENOMIC DNA]</scope>
    <source>
        <strain evidence="9 10">DSM 16189</strain>
    </source>
</reference>
<dbReference type="GO" id="GO:0005886">
    <property type="term" value="C:plasma membrane"/>
    <property type="evidence" value="ECO:0007669"/>
    <property type="project" value="UniProtKB-SubCell"/>
</dbReference>
<feature type="transmembrane region" description="Helical" evidence="7">
    <location>
        <begin position="12"/>
        <end position="34"/>
    </location>
</feature>
<feature type="transmembrane region" description="Helical" evidence="7">
    <location>
        <begin position="223"/>
        <end position="245"/>
    </location>
</feature>
<evidence type="ECO:0000259" key="8">
    <source>
        <dbReference type="PROSITE" id="PS50850"/>
    </source>
</evidence>
<gene>
    <name evidence="9" type="ORF">GS18_0200680</name>
</gene>
<dbReference type="CDD" id="cd06173">
    <property type="entry name" value="MFS_MefA_like"/>
    <property type="match status" value="1"/>
</dbReference>
<organism evidence="9 10">
    <name type="scientific">Metabacillus indicus</name>
    <name type="common">Bacillus indicus</name>
    <dbReference type="NCBI Taxonomy" id="246786"/>
    <lineage>
        <taxon>Bacteria</taxon>
        <taxon>Bacillati</taxon>
        <taxon>Bacillota</taxon>
        <taxon>Bacilli</taxon>
        <taxon>Bacillales</taxon>
        <taxon>Bacillaceae</taxon>
        <taxon>Metabacillus</taxon>
    </lineage>
</organism>
<feature type="transmembrane region" description="Helical" evidence="7">
    <location>
        <begin position="99"/>
        <end position="116"/>
    </location>
</feature>
<dbReference type="Pfam" id="PF07690">
    <property type="entry name" value="MFS_1"/>
    <property type="match status" value="1"/>
</dbReference>
<dbReference type="RefSeq" id="WP_029282488.1">
    <property type="nucleotide sequence ID" value="NZ_CANLZQ010000008.1"/>
</dbReference>
<keyword evidence="10" id="KW-1185">Reference proteome</keyword>
<feature type="transmembrane region" description="Helical" evidence="7">
    <location>
        <begin position="286"/>
        <end position="303"/>
    </location>
</feature>
<feature type="transmembrane region" description="Helical" evidence="7">
    <location>
        <begin position="381"/>
        <end position="400"/>
    </location>
</feature>
<accession>A0A084H1S9</accession>
<dbReference type="STRING" id="246786.GS18_0200680"/>
<dbReference type="GO" id="GO:0022857">
    <property type="term" value="F:transmembrane transporter activity"/>
    <property type="evidence" value="ECO:0007669"/>
    <property type="project" value="InterPro"/>
</dbReference>
<comment type="caution">
    <text evidence="9">The sequence shown here is derived from an EMBL/GenBank/DDBJ whole genome shotgun (WGS) entry which is preliminary data.</text>
</comment>
<dbReference type="InterPro" id="IPR036259">
    <property type="entry name" value="MFS_trans_sf"/>
</dbReference>
<evidence type="ECO:0000256" key="1">
    <source>
        <dbReference type="ARBA" id="ARBA00004651"/>
    </source>
</evidence>
<dbReference type="PANTHER" id="PTHR43266">
    <property type="entry name" value="MACROLIDE-EFFLUX PROTEIN"/>
    <property type="match status" value="1"/>
</dbReference>
<keyword evidence="4 7" id="KW-0812">Transmembrane</keyword>
<dbReference type="EMBL" id="JNVC02000001">
    <property type="protein sequence ID" value="KEZ53541.1"/>
    <property type="molecule type" value="Genomic_DNA"/>
</dbReference>